<evidence type="ECO:0000313" key="1">
    <source>
        <dbReference type="EMBL" id="KAF4981984.1"/>
    </source>
</evidence>
<organism evidence="1 2">
    <name type="scientific">Fusarium zealandicum</name>
    <dbReference type="NCBI Taxonomy" id="1053134"/>
    <lineage>
        <taxon>Eukaryota</taxon>
        <taxon>Fungi</taxon>
        <taxon>Dikarya</taxon>
        <taxon>Ascomycota</taxon>
        <taxon>Pezizomycotina</taxon>
        <taxon>Sordariomycetes</taxon>
        <taxon>Hypocreomycetidae</taxon>
        <taxon>Hypocreales</taxon>
        <taxon>Nectriaceae</taxon>
        <taxon>Fusarium</taxon>
        <taxon>Fusarium staphyleae species complex</taxon>
    </lineage>
</organism>
<dbReference type="OrthoDB" id="5426988at2759"/>
<proteinExistence type="predicted"/>
<evidence type="ECO:0000313" key="2">
    <source>
        <dbReference type="Proteomes" id="UP000635477"/>
    </source>
</evidence>
<sequence>MPLATDKVCLVDNRLLIDPVVAVIPDRSDQHHQLRRMIRPPIFKALAKRAQEGYIILMTACLVDKNQRDAAFLEEHLDIAHGADVLLFWIDVHCDTTASPGATHQQPRALSRGQDEADRRWYPAGLAA</sequence>
<dbReference type="AlphaFoldDB" id="A0A8H4UR46"/>
<dbReference type="EMBL" id="JABEYC010000140">
    <property type="protein sequence ID" value="KAF4981984.1"/>
    <property type="molecule type" value="Genomic_DNA"/>
</dbReference>
<gene>
    <name evidence="1" type="ORF">FZEAL_2306</name>
</gene>
<protein>
    <submittedName>
        <fullName evidence="1">Uncharacterized protein</fullName>
    </submittedName>
</protein>
<comment type="caution">
    <text evidence="1">The sequence shown here is derived from an EMBL/GenBank/DDBJ whole genome shotgun (WGS) entry which is preliminary data.</text>
</comment>
<keyword evidence="2" id="KW-1185">Reference proteome</keyword>
<reference evidence="1" key="2">
    <citation type="submission" date="2020-05" db="EMBL/GenBank/DDBJ databases">
        <authorList>
            <person name="Kim H.-S."/>
            <person name="Proctor R.H."/>
            <person name="Brown D.W."/>
        </authorList>
    </citation>
    <scope>NUCLEOTIDE SEQUENCE</scope>
    <source>
        <strain evidence="1">NRRL 22465</strain>
    </source>
</reference>
<reference evidence="1" key="1">
    <citation type="journal article" date="2020" name="BMC Genomics">
        <title>Correction to: Identification and distribution of gene clusters required for synthesis of sphingolipid metabolism inhibitors in diverse species of the filamentous fungus Fusarium.</title>
        <authorList>
            <person name="Kim H.S."/>
            <person name="Lohmar J.M."/>
            <person name="Busman M."/>
            <person name="Brown D.W."/>
            <person name="Naumann T.A."/>
            <person name="Divon H.H."/>
            <person name="Lysoe E."/>
            <person name="Uhlig S."/>
            <person name="Proctor R.H."/>
        </authorList>
    </citation>
    <scope>NUCLEOTIDE SEQUENCE</scope>
    <source>
        <strain evidence="1">NRRL 22465</strain>
    </source>
</reference>
<accession>A0A8H4UR46</accession>
<name>A0A8H4UR46_9HYPO</name>
<dbReference type="Proteomes" id="UP000635477">
    <property type="component" value="Unassembled WGS sequence"/>
</dbReference>